<evidence type="ECO:0000256" key="1">
    <source>
        <dbReference type="ARBA" id="ARBA00005446"/>
    </source>
</evidence>
<dbReference type="Gene3D" id="3.40.50.300">
    <property type="entry name" value="P-loop containing nucleotide triphosphate hydrolases"/>
    <property type="match status" value="1"/>
</dbReference>
<comment type="similarity">
    <text evidence="1">Belongs to the helicase family. RecQ subfamily.</text>
</comment>
<dbReference type="Pfam" id="PF00270">
    <property type="entry name" value="DEAD"/>
    <property type="match status" value="1"/>
</dbReference>
<evidence type="ECO:0000313" key="3">
    <source>
        <dbReference type="EMBL" id="GAU46220.1"/>
    </source>
</evidence>
<protein>
    <recommendedName>
        <fullName evidence="2">Helicase ATP-binding domain-containing protein</fullName>
    </recommendedName>
</protein>
<dbReference type="InterPro" id="IPR014001">
    <property type="entry name" value="Helicase_ATP-bd"/>
</dbReference>
<evidence type="ECO:0000313" key="4">
    <source>
        <dbReference type="Proteomes" id="UP000242715"/>
    </source>
</evidence>
<dbReference type="SMART" id="SM00487">
    <property type="entry name" value="DEXDc"/>
    <property type="match status" value="1"/>
</dbReference>
<accession>A0A2Z6P9J3</accession>
<evidence type="ECO:0000259" key="2">
    <source>
        <dbReference type="PROSITE" id="PS51192"/>
    </source>
</evidence>
<dbReference type="InterPro" id="IPR011545">
    <property type="entry name" value="DEAD/DEAH_box_helicase_dom"/>
</dbReference>
<dbReference type="GO" id="GO:0005524">
    <property type="term" value="F:ATP binding"/>
    <property type="evidence" value="ECO:0007669"/>
    <property type="project" value="InterPro"/>
</dbReference>
<dbReference type="GO" id="GO:0005737">
    <property type="term" value="C:cytoplasm"/>
    <property type="evidence" value="ECO:0007669"/>
    <property type="project" value="TreeGrafter"/>
</dbReference>
<reference evidence="4" key="1">
    <citation type="journal article" date="2017" name="Front. Plant Sci.">
        <title>Climate Clever Clovers: New Paradigm to Reduce the Environmental Footprint of Ruminants by Breeding Low Methanogenic Forages Utilizing Haplotype Variation.</title>
        <authorList>
            <person name="Kaur P."/>
            <person name="Appels R."/>
            <person name="Bayer P.E."/>
            <person name="Keeble-Gagnere G."/>
            <person name="Wang J."/>
            <person name="Hirakawa H."/>
            <person name="Shirasawa K."/>
            <person name="Vercoe P."/>
            <person name="Stefanova K."/>
            <person name="Durmic Z."/>
            <person name="Nichols P."/>
            <person name="Revell C."/>
            <person name="Isobe S.N."/>
            <person name="Edwards D."/>
            <person name="Erskine W."/>
        </authorList>
    </citation>
    <scope>NUCLEOTIDE SEQUENCE [LARGE SCALE GENOMIC DNA]</scope>
    <source>
        <strain evidence="4">cv. Daliak</strain>
    </source>
</reference>
<dbReference type="InterPro" id="IPR027417">
    <property type="entry name" value="P-loop_NTPase"/>
</dbReference>
<organism evidence="3 4">
    <name type="scientific">Trifolium subterraneum</name>
    <name type="common">Subterranean clover</name>
    <dbReference type="NCBI Taxonomy" id="3900"/>
    <lineage>
        <taxon>Eukaryota</taxon>
        <taxon>Viridiplantae</taxon>
        <taxon>Streptophyta</taxon>
        <taxon>Embryophyta</taxon>
        <taxon>Tracheophyta</taxon>
        <taxon>Spermatophyta</taxon>
        <taxon>Magnoliopsida</taxon>
        <taxon>eudicotyledons</taxon>
        <taxon>Gunneridae</taxon>
        <taxon>Pentapetalae</taxon>
        <taxon>rosids</taxon>
        <taxon>fabids</taxon>
        <taxon>Fabales</taxon>
        <taxon>Fabaceae</taxon>
        <taxon>Papilionoideae</taxon>
        <taxon>50 kb inversion clade</taxon>
        <taxon>NPAAA clade</taxon>
        <taxon>Hologalegina</taxon>
        <taxon>IRL clade</taxon>
        <taxon>Trifolieae</taxon>
        <taxon>Trifolium</taxon>
    </lineage>
</organism>
<sequence length="168" mass="18477">MQKKSALPLSDSITNKKKVQLCSKESLVKLLRWHFGYSDFRGMQLEAIQTVLSGRDCFCLMPTGGGKSMCYQIPALAKVGIVLVVSPLIALMENQVMALKEKGIDAEFLSSTKTANAKDKIYEDLDSGKPSTRLLYVTPELIATPGFTSKLKKIYSRGLLSLIAIDEV</sequence>
<dbReference type="OrthoDB" id="10261556at2759"/>
<dbReference type="PROSITE" id="PS51192">
    <property type="entry name" value="HELICASE_ATP_BIND_1"/>
    <property type="match status" value="1"/>
</dbReference>
<keyword evidence="4" id="KW-1185">Reference proteome</keyword>
<dbReference type="PANTHER" id="PTHR13710">
    <property type="entry name" value="DNA HELICASE RECQ FAMILY MEMBER"/>
    <property type="match status" value="1"/>
</dbReference>
<dbReference type="Proteomes" id="UP000242715">
    <property type="component" value="Unassembled WGS sequence"/>
</dbReference>
<dbReference type="EMBL" id="DF974188">
    <property type="protein sequence ID" value="GAU46220.1"/>
    <property type="molecule type" value="Genomic_DNA"/>
</dbReference>
<proteinExistence type="inferred from homology"/>
<dbReference type="GO" id="GO:0009378">
    <property type="term" value="F:four-way junction helicase activity"/>
    <property type="evidence" value="ECO:0007669"/>
    <property type="project" value="TreeGrafter"/>
</dbReference>
<dbReference type="PANTHER" id="PTHR13710:SF155">
    <property type="entry name" value="ATP-DEPENDENT DNA HELICASE Q-LIKE 3"/>
    <property type="match status" value="1"/>
</dbReference>
<dbReference type="GO" id="GO:0003676">
    <property type="term" value="F:nucleic acid binding"/>
    <property type="evidence" value="ECO:0007669"/>
    <property type="project" value="InterPro"/>
</dbReference>
<dbReference type="GO" id="GO:0043138">
    <property type="term" value="F:3'-5' DNA helicase activity"/>
    <property type="evidence" value="ECO:0007669"/>
    <property type="project" value="TreeGrafter"/>
</dbReference>
<dbReference type="GO" id="GO:0005694">
    <property type="term" value="C:chromosome"/>
    <property type="evidence" value="ECO:0007669"/>
    <property type="project" value="TreeGrafter"/>
</dbReference>
<dbReference type="CDD" id="cd17920">
    <property type="entry name" value="DEXHc_RecQ"/>
    <property type="match status" value="1"/>
</dbReference>
<feature type="domain" description="Helicase ATP-binding" evidence="2">
    <location>
        <begin position="48"/>
        <end position="168"/>
    </location>
</feature>
<dbReference type="AlphaFoldDB" id="A0A2Z6P9J3"/>
<dbReference type="GO" id="GO:0000724">
    <property type="term" value="P:double-strand break repair via homologous recombination"/>
    <property type="evidence" value="ECO:0007669"/>
    <property type="project" value="TreeGrafter"/>
</dbReference>
<dbReference type="SUPFAM" id="SSF52540">
    <property type="entry name" value="P-loop containing nucleoside triphosphate hydrolases"/>
    <property type="match status" value="1"/>
</dbReference>
<name>A0A2Z6P9J3_TRISU</name>
<gene>
    <name evidence="3" type="ORF">TSUD_374660</name>
</gene>